<gene>
    <name evidence="2" type="ORF">BQ2448_6198</name>
</gene>
<dbReference type="InterPro" id="IPR036691">
    <property type="entry name" value="Endo/exonu/phosph_ase_sf"/>
</dbReference>
<name>A0A238FRC7_9BASI</name>
<evidence type="ECO:0000313" key="2">
    <source>
        <dbReference type="EMBL" id="SCV73768.1"/>
    </source>
</evidence>
<dbReference type="Proteomes" id="UP000198372">
    <property type="component" value="Unassembled WGS sequence"/>
</dbReference>
<accession>A0A238FRC7</accession>
<feature type="domain" description="Reverse transcriptase" evidence="1">
    <location>
        <begin position="446"/>
        <end position="678"/>
    </location>
</feature>
<dbReference type="SUPFAM" id="SSF56672">
    <property type="entry name" value="DNA/RNA polymerases"/>
    <property type="match status" value="1"/>
</dbReference>
<sequence length="1086" mass="122307">MLERAGVLQRPRCYPHPGALPPKYQFVNYYAPARPMERMAHFSTFSLNREPDTTIRIIAGDLNDCPNLAVDRKSVSPGPRPASHATHWRTLIGRIPYSVIDTIRYLHPHARQFSRPHRQKGVIKSWSRIDHILLSEQHAHLLVLGTTFVDAPLSDHRPVSVTIACPSAESSTAVPSLPETSSQLFRVNTRVYADEAFAARIPFIIDVSRRSHLLDPLAAFEEAMARLKIASSDHARHLNRQFLTMKAALERRTHELEALPVLDDQKRAEWQDSVSMNKRLILERARQLRIRAHIPELSSEEPLSHTVHARLAGRRTTIKIDALRLADESISTDLVKCLEHIQTYFQSHHTPDDRDVAQVEDARSTLLDPVRSALPRSTKHSDSRFMRPMTQRHSKLLEEPFTADEFVAAIAKTDKGGSPGASGLPYEIYQSFPTVFAELLASTCDEAWTKGALPDSMASGIVRLLKKPKPDADYTNLKYYRPITLRECSYKLMSKVLVARLNKVLPSVLPPSQHGFMPGRKALAPPRFLNLLRVIYRSMSLRYIINGYLTDIVQVLCGLGQGDPVSCPIWNVCFQPYLDALVRRKIALDLCAVLLPTRATILTHLAFADDAIVLVSSPAALGLLAGLAVDWRLATNGRSNMAKTTALPLGPGWAQDERTNVVATVRGGEGMTWAGYSVSIDGDLSLFWSSTLNRAKARLAAASARRVPPRARAMYAKSYVTSKVIHLLSFDIPPITFVDAFEQALISFVWQSESFRSVTEKAVFLRRDLGGLGLLSIEDIVRSMAIRFWDCVAHGFEPNWADLARLSWRQTYPDETSIWSTLIASPRRARHARWTKVINVARQNLPHVFPELLQSNEVMVIPPTLPSLHPHGLPKTTGEPVHPRPQPDTPLGRLWAAVSARSPIAPLLPQPGPVRTIIVDSQFPRPCTYSFLGTTRPYTIKALRRSINENRYPSMDDVDEKDVHWKLIFGATPTCVLQWHHGHATSDGCPHCGQRDTFMHFFFEFDSPQIMLGLPRVRGGDRNSRTYIVVRVVLAIAFNKLYLARRHRHNDQIPLPTPYLLAREVYSHLKFRLRRLPDGELLEQLM</sequence>
<dbReference type="PROSITE" id="PS50878">
    <property type="entry name" value="RT_POL"/>
    <property type="match status" value="1"/>
</dbReference>
<dbReference type="PANTHER" id="PTHR19446">
    <property type="entry name" value="REVERSE TRANSCRIPTASES"/>
    <property type="match status" value="1"/>
</dbReference>
<dbReference type="Gene3D" id="3.60.10.10">
    <property type="entry name" value="Endonuclease/exonuclease/phosphatase"/>
    <property type="match status" value="1"/>
</dbReference>
<organism evidence="2 3">
    <name type="scientific">Microbotryum intermedium</name>
    <dbReference type="NCBI Taxonomy" id="269621"/>
    <lineage>
        <taxon>Eukaryota</taxon>
        <taxon>Fungi</taxon>
        <taxon>Dikarya</taxon>
        <taxon>Basidiomycota</taxon>
        <taxon>Pucciniomycotina</taxon>
        <taxon>Microbotryomycetes</taxon>
        <taxon>Microbotryales</taxon>
        <taxon>Microbotryaceae</taxon>
        <taxon>Microbotryum</taxon>
    </lineage>
</organism>
<dbReference type="InterPro" id="IPR000477">
    <property type="entry name" value="RT_dom"/>
</dbReference>
<keyword evidence="3" id="KW-1185">Reference proteome</keyword>
<dbReference type="AlphaFoldDB" id="A0A238FRC7"/>
<protein>
    <submittedName>
        <fullName evidence="2">BQ2448_6198 protein</fullName>
    </submittedName>
</protein>
<dbReference type="OrthoDB" id="2540010at2759"/>
<proteinExistence type="predicted"/>
<dbReference type="SUPFAM" id="SSF56219">
    <property type="entry name" value="DNase I-like"/>
    <property type="match status" value="1"/>
</dbReference>
<reference evidence="3" key="1">
    <citation type="submission" date="2016-09" db="EMBL/GenBank/DDBJ databases">
        <authorList>
            <person name="Jeantristanb JTB J.-T."/>
            <person name="Ricardo R."/>
        </authorList>
    </citation>
    <scope>NUCLEOTIDE SEQUENCE [LARGE SCALE GENOMIC DNA]</scope>
</reference>
<dbReference type="EMBL" id="FMSP01000019">
    <property type="protein sequence ID" value="SCV73768.1"/>
    <property type="molecule type" value="Genomic_DNA"/>
</dbReference>
<dbReference type="InterPro" id="IPR043502">
    <property type="entry name" value="DNA/RNA_pol_sf"/>
</dbReference>
<evidence type="ECO:0000259" key="1">
    <source>
        <dbReference type="PROSITE" id="PS50878"/>
    </source>
</evidence>
<evidence type="ECO:0000313" key="3">
    <source>
        <dbReference type="Proteomes" id="UP000198372"/>
    </source>
</evidence>